<sequence>MDSNIPDAAVDEDIYANTFKILIATDNHIGYLEDDPVRGQDSFATFEEILKLAQHHEVDFILLGGDLFHHNRPSRTCLYQTMGLLRRYCMGDKPSKVWIASDQSEHFHDDFTTANYLDPNLNVSYPVFSIHGNHDDPNGPGNLCALQLLSVTGLINYFGRAHDIQKMVVEPILMTKGTSKLALYGLGNVRDERLHRVWRDGHVQFNRPVDENWLDDSFNLLTLHQNRVKHGPTSYIPEAFLDDFLDLVLWGHEHDCRIDPEHTSHPGLTITQPGSSVATSLSEGESLTKHVGLLHITGNDYTLDKLRLATVRPFEFTSVVLNQTDIPVNDSKACQRYLQKVVDDLIRRAKINWEEQQQDRIISGVSQMANRNNRDDNDDDNDDTTTMPLPLIRIRVDYTGGYEIFNPLQFGQQYTNRVANPKDMLKFQRSKAAPASHSRKKPQSASAILDDLSSSIPERLDQIKVEDLVNEFLNRDLALFPENELEEAVKMFVDKDDKDAIRRFVNKSINQIQASFPGSTDIDVLTAEYVERRALATKNSRMEAFARDYAGVLPANHGNDQMGGTSGQQPQPSNEDDGDDDDNDDLVMISDMATHKRRTPAPTPTKRKQRTPTTRTSRRHTDDYEDDEQDDDDMEVEMEPSTRTAAKRRTAPSRPPPRRTTSRAASDAPLHTTDPTTTTTTHHQDSDDEDDEGPLFDASFLPTRTTSRRSLPSTLSLRK</sequence>
<evidence type="ECO:0000313" key="22">
    <source>
        <dbReference type="Proteomes" id="UP000078561"/>
    </source>
</evidence>
<dbReference type="FunCoup" id="A0A168SZW0">
    <property type="interactions" value="804"/>
</dbReference>
<dbReference type="InterPro" id="IPR038487">
    <property type="entry name" value="Mre11_capping_dom"/>
</dbReference>
<evidence type="ECO:0000256" key="15">
    <source>
        <dbReference type="ARBA" id="ARBA00023254"/>
    </source>
</evidence>
<evidence type="ECO:0000256" key="4">
    <source>
        <dbReference type="ARBA" id="ARBA00009028"/>
    </source>
</evidence>
<dbReference type="CDD" id="cd00840">
    <property type="entry name" value="MPP_Mre11_N"/>
    <property type="match status" value="1"/>
</dbReference>
<dbReference type="GO" id="GO:0097552">
    <property type="term" value="P:mitochondrial double-strand break repair via homologous recombination"/>
    <property type="evidence" value="ECO:0007669"/>
    <property type="project" value="TreeGrafter"/>
</dbReference>
<dbReference type="GO" id="GO:0030145">
    <property type="term" value="F:manganese ion binding"/>
    <property type="evidence" value="ECO:0007669"/>
    <property type="project" value="UniProtKB-UniRule"/>
</dbReference>
<evidence type="ECO:0000256" key="11">
    <source>
        <dbReference type="ARBA" id="ARBA00022839"/>
    </source>
</evidence>
<dbReference type="InterPro" id="IPR007281">
    <property type="entry name" value="Mre11_DNA-bd"/>
</dbReference>
<dbReference type="InParanoid" id="A0A168SZW0"/>
<feature type="region of interest" description="Disordered" evidence="19">
    <location>
        <begin position="428"/>
        <end position="449"/>
    </location>
</feature>
<dbReference type="GO" id="GO:0042138">
    <property type="term" value="P:meiotic DNA double-strand break formation"/>
    <property type="evidence" value="ECO:0007669"/>
    <property type="project" value="TreeGrafter"/>
</dbReference>
<comment type="function">
    <text evidence="16">Core component of the MRN complex, which plays a central role in double-strand break (DSB) repair, DNA recombination, maintenance of telomere integrity and meiosis. The MRN complex is involved in the repair of DNA double-strand breaks (DSBs) via homologous recombination (HR), an error-free mechanism which primarily occurs during S and G2 phases. The complex (1) mediates the end resection of damaged DNA, which generates proper single-stranded DNA, a key initial steps in HR, and is (2) required for the recruitment of other repair factors and efficient activation of ATM and ATR upon DNA damage. Within the MRN complex, MRE11 possesses both single-strand endonuclease activity and double-strand-specific 3'-5' exonuclease activity. MRE11 first endonucleolytically cleaves the 5' strand at DNA DSB ends to prevent non-homologous end joining (NHEJ) and licence HR. It then generates a single-stranded DNA gap via 3' to 5' exonucleolytic degradation, which is required for single-strand invasion and recombination.</text>
</comment>
<accession>A0A168SZW0</accession>
<evidence type="ECO:0000256" key="13">
    <source>
        <dbReference type="ARBA" id="ARBA00023211"/>
    </source>
</evidence>
<keyword evidence="12 16" id="KW-0234">DNA repair</keyword>
<keyword evidence="22" id="KW-1185">Reference proteome</keyword>
<comment type="similarity">
    <text evidence="4 16 18">Belongs to the MRE11/RAD32 family.</text>
</comment>
<organism evidence="21">
    <name type="scientific">Absidia glauca</name>
    <name type="common">Pin mould</name>
    <dbReference type="NCBI Taxonomy" id="4829"/>
    <lineage>
        <taxon>Eukaryota</taxon>
        <taxon>Fungi</taxon>
        <taxon>Fungi incertae sedis</taxon>
        <taxon>Mucoromycota</taxon>
        <taxon>Mucoromycotina</taxon>
        <taxon>Mucoromycetes</taxon>
        <taxon>Mucorales</taxon>
        <taxon>Cunninghamellaceae</taxon>
        <taxon>Absidia</taxon>
    </lineage>
</organism>
<feature type="compositionally biased region" description="Polar residues" evidence="19">
    <location>
        <begin position="558"/>
        <end position="573"/>
    </location>
</feature>
<gene>
    <name evidence="21" type="primary">ABSGL_14902.1 scaffold 15133</name>
</gene>
<feature type="domain" description="Mre11 DNA-binding" evidence="20">
    <location>
        <begin position="301"/>
        <end position="492"/>
    </location>
</feature>
<feature type="compositionally biased region" description="Basic residues" evidence="19">
    <location>
        <begin position="645"/>
        <end position="661"/>
    </location>
</feature>
<keyword evidence="7" id="KW-0479">Metal-binding</keyword>
<comment type="subcellular location">
    <subcellularLocation>
        <location evidence="3">Chromosome</location>
    </subcellularLocation>
    <subcellularLocation>
        <location evidence="2 16">Nucleus</location>
    </subcellularLocation>
</comment>
<evidence type="ECO:0000256" key="16">
    <source>
        <dbReference type="PIRNR" id="PIRNR000882"/>
    </source>
</evidence>
<dbReference type="GO" id="GO:0035861">
    <property type="term" value="C:site of double-strand break"/>
    <property type="evidence" value="ECO:0007669"/>
    <property type="project" value="TreeGrafter"/>
</dbReference>
<keyword evidence="15 16" id="KW-0469">Meiosis</keyword>
<feature type="region of interest" description="Disordered" evidence="19">
    <location>
        <begin position="553"/>
        <end position="719"/>
    </location>
</feature>
<dbReference type="GO" id="GO:0006303">
    <property type="term" value="P:double-strand break repair via nonhomologous end joining"/>
    <property type="evidence" value="ECO:0007669"/>
    <property type="project" value="TreeGrafter"/>
</dbReference>
<keyword evidence="6 16" id="KW-0540">Nuclease</keyword>
<evidence type="ECO:0000256" key="5">
    <source>
        <dbReference type="ARBA" id="ARBA00022454"/>
    </source>
</evidence>
<dbReference type="FunFam" id="3.60.21.10:FF:000011">
    <property type="entry name" value="Double-strand break repair protein"/>
    <property type="match status" value="1"/>
</dbReference>
<keyword evidence="9 16" id="KW-0227">DNA damage</keyword>
<evidence type="ECO:0000256" key="8">
    <source>
        <dbReference type="ARBA" id="ARBA00022759"/>
    </source>
</evidence>
<feature type="compositionally biased region" description="Basic residues" evidence="19">
    <location>
        <begin position="595"/>
        <end position="610"/>
    </location>
</feature>
<dbReference type="STRING" id="4829.A0A168SZW0"/>
<evidence type="ECO:0000256" key="9">
    <source>
        <dbReference type="ARBA" id="ARBA00022763"/>
    </source>
</evidence>
<dbReference type="GO" id="GO:0000724">
    <property type="term" value="P:double-strand break repair via homologous recombination"/>
    <property type="evidence" value="ECO:0007669"/>
    <property type="project" value="TreeGrafter"/>
</dbReference>
<dbReference type="InterPro" id="IPR004843">
    <property type="entry name" value="Calcineurin-like_PHP"/>
</dbReference>
<keyword evidence="13 16" id="KW-0464">Manganese</keyword>
<dbReference type="Pfam" id="PF00149">
    <property type="entry name" value="Metallophos"/>
    <property type="match status" value="1"/>
</dbReference>
<dbReference type="Pfam" id="PF04152">
    <property type="entry name" value="Mre11_DNA_bind"/>
    <property type="match status" value="1"/>
</dbReference>
<dbReference type="GO" id="GO:0008296">
    <property type="term" value="F:3'-5'-DNA exonuclease activity"/>
    <property type="evidence" value="ECO:0007669"/>
    <property type="project" value="InterPro"/>
</dbReference>
<evidence type="ECO:0000256" key="3">
    <source>
        <dbReference type="ARBA" id="ARBA00004286"/>
    </source>
</evidence>
<keyword evidence="14 16" id="KW-0539">Nucleus</keyword>
<dbReference type="OMA" id="QNHTGHT"/>
<dbReference type="Gene3D" id="3.30.110.110">
    <property type="entry name" value="Mre11, capping domain"/>
    <property type="match status" value="1"/>
</dbReference>
<feature type="region of interest" description="Disordered" evidence="19">
    <location>
        <begin position="362"/>
        <end position="386"/>
    </location>
</feature>
<evidence type="ECO:0000256" key="17">
    <source>
        <dbReference type="PIRSR" id="PIRSR000882-1"/>
    </source>
</evidence>
<dbReference type="GO" id="GO:0000723">
    <property type="term" value="P:telomere maintenance"/>
    <property type="evidence" value="ECO:0007669"/>
    <property type="project" value="TreeGrafter"/>
</dbReference>
<evidence type="ECO:0000256" key="7">
    <source>
        <dbReference type="ARBA" id="ARBA00022723"/>
    </source>
</evidence>
<dbReference type="OrthoDB" id="30417at2759"/>
<feature type="active site" description="Proton donor" evidence="17">
    <location>
        <position position="134"/>
    </location>
</feature>
<dbReference type="InterPro" id="IPR003701">
    <property type="entry name" value="Mre11"/>
</dbReference>
<feature type="compositionally biased region" description="Low complexity" evidence="19">
    <location>
        <begin position="701"/>
        <end position="719"/>
    </location>
</feature>
<reference evidence="21" key="1">
    <citation type="submission" date="2016-04" db="EMBL/GenBank/DDBJ databases">
        <authorList>
            <person name="Evans L.H."/>
            <person name="Alamgir A."/>
            <person name="Owens N."/>
            <person name="Weber N.D."/>
            <person name="Virtaneva K."/>
            <person name="Barbian K."/>
            <person name="Babar A."/>
            <person name="Rosenke K."/>
        </authorList>
    </citation>
    <scope>NUCLEOTIDE SEQUENCE [LARGE SCALE GENOMIC DNA]</scope>
    <source>
        <strain evidence="21">CBS 101.48</strain>
    </source>
</reference>
<dbReference type="Proteomes" id="UP000078561">
    <property type="component" value="Unassembled WGS sequence"/>
</dbReference>
<comment type="cofactor">
    <cofactor evidence="1 16">
        <name>Mn(2+)</name>
        <dbReference type="ChEBI" id="CHEBI:29035"/>
    </cofactor>
</comment>
<keyword evidence="11 16" id="KW-0269">Exonuclease</keyword>
<protein>
    <recommendedName>
        <fullName evidence="16">Double-strand break repair protein</fullName>
    </recommendedName>
</protein>
<evidence type="ECO:0000256" key="12">
    <source>
        <dbReference type="ARBA" id="ARBA00023204"/>
    </source>
</evidence>
<dbReference type="SMART" id="SM01347">
    <property type="entry name" value="Mre11_DNA_bind"/>
    <property type="match status" value="1"/>
</dbReference>
<keyword evidence="8 16" id="KW-0255">Endonuclease</keyword>
<feature type="compositionally biased region" description="Acidic residues" evidence="19">
    <location>
        <begin position="623"/>
        <end position="638"/>
    </location>
</feature>
<feature type="compositionally biased region" description="Low complexity" evidence="19">
    <location>
        <begin position="662"/>
        <end position="681"/>
    </location>
</feature>
<dbReference type="AlphaFoldDB" id="A0A168SZW0"/>
<dbReference type="GO" id="GO:0030870">
    <property type="term" value="C:Mre11 complex"/>
    <property type="evidence" value="ECO:0007669"/>
    <property type="project" value="UniProtKB-UniRule"/>
</dbReference>
<evidence type="ECO:0000256" key="14">
    <source>
        <dbReference type="ARBA" id="ARBA00023242"/>
    </source>
</evidence>
<dbReference type="PANTHER" id="PTHR10139:SF1">
    <property type="entry name" value="DOUBLE-STRAND BREAK REPAIR PROTEIN MRE11"/>
    <property type="match status" value="1"/>
</dbReference>
<dbReference type="InterPro" id="IPR041796">
    <property type="entry name" value="Mre11_N"/>
</dbReference>
<evidence type="ECO:0000256" key="18">
    <source>
        <dbReference type="RuleBase" id="RU003447"/>
    </source>
</evidence>
<evidence type="ECO:0000256" key="19">
    <source>
        <dbReference type="SAM" id="MobiDB-lite"/>
    </source>
</evidence>
<evidence type="ECO:0000256" key="10">
    <source>
        <dbReference type="ARBA" id="ARBA00022801"/>
    </source>
</evidence>
<dbReference type="EMBL" id="LT554999">
    <property type="protein sequence ID" value="SAM09228.1"/>
    <property type="molecule type" value="Genomic_DNA"/>
</dbReference>
<evidence type="ECO:0000313" key="21">
    <source>
        <dbReference type="EMBL" id="SAM09228.1"/>
    </source>
</evidence>
<evidence type="ECO:0000256" key="1">
    <source>
        <dbReference type="ARBA" id="ARBA00001936"/>
    </source>
</evidence>
<dbReference type="PANTHER" id="PTHR10139">
    <property type="entry name" value="DOUBLE-STRAND BREAK REPAIR PROTEIN MRE11"/>
    <property type="match status" value="1"/>
</dbReference>
<dbReference type="GO" id="GO:0031573">
    <property type="term" value="P:mitotic intra-S DNA damage checkpoint signaling"/>
    <property type="evidence" value="ECO:0007669"/>
    <property type="project" value="TreeGrafter"/>
</dbReference>
<keyword evidence="10 16" id="KW-0378">Hydrolase</keyword>
<dbReference type="PIRSF" id="PIRSF000882">
    <property type="entry name" value="DSB_repair_MRE11"/>
    <property type="match status" value="1"/>
</dbReference>
<dbReference type="SUPFAM" id="SSF56300">
    <property type="entry name" value="Metallo-dependent phosphatases"/>
    <property type="match status" value="1"/>
</dbReference>
<dbReference type="GO" id="GO:0000014">
    <property type="term" value="F:single-stranded DNA endodeoxyribonuclease activity"/>
    <property type="evidence" value="ECO:0007669"/>
    <property type="project" value="TreeGrafter"/>
</dbReference>
<name>A0A168SZW0_ABSGL</name>
<dbReference type="NCBIfam" id="TIGR00583">
    <property type="entry name" value="mre11"/>
    <property type="match status" value="1"/>
</dbReference>
<dbReference type="GO" id="GO:0007095">
    <property type="term" value="P:mitotic G2 DNA damage checkpoint signaling"/>
    <property type="evidence" value="ECO:0007669"/>
    <property type="project" value="TreeGrafter"/>
</dbReference>
<feature type="compositionally biased region" description="Acidic residues" evidence="19">
    <location>
        <begin position="574"/>
        <end position="585"/>
    </location>
</feature>
<evidence type="ECO:0000259" key="20">
    <source>
        <dbReference type="SMART" id="SM01347"/>
    </source>
</evidence>
<proteinExistence type="inferred from homology"/>
<evidence type="ECO:0000256" key="2">
    <source>
        <dbReference type="ARBA" id="ARBA00004123"/>
    </source>
</evidence>
<evidence type="ECO:0000256" key="6">
    <source>
        <dbReference type="ARBA" id="ARBA00022722"/>
    </source>
</evidence>
<keyword evidence="5" id="KW-0158">Chromosome</keyword>
<dbReference type="Gene3D" id="3.60.21.10">
    <property type="match status" value="1"/>
</dbReference>
<dbReference type="InterPro" id="IPR029052">
    <property type="entry name" value="Metallo-depent_PP-like"/>
</dbReference>